<dbReference type="Gene3D" id="2.60.40.1190">
    <property type="match status" value="1"/>
</dbReference>
<proteinExistence type="predicted"/>
<feature type="domain" description="Carbohydrate-binding" evidence="3">
    <location>
        <begin position="446"/>
        <end position="589"/>
    </location>
</feature>
<accession>A0A2D0MZ84</accession>
<dbReference type="PANTHER" id="PTHR43143">
    <property type="entry name" value="METALLOPHOSPHOESTERASE, CALCINEURIN SUPERFAMILY"/>
    <property type="match status" value="1"/>
</dbReference>
<evidence type="ECO:0000313" key="4">
    <source>
        <dbReference type="EMBL" id="PHN01199.1"/>
    </source>
</evidence>
<feature type="signal peptide" evidence="1">
    <location>
        <begin position="1"/>
        <end position="21"/>
    </location>
</feature>
<feature type="chain" id="PRO_5012700179" description="Calcineurin-like phosphoesterase domain-containing protein" evidence="1">
    <location>
        <begin position="22"/>
        <end position="607"/>
    </location>
</feature>
<feature type="domain" description="Calcineurin-like phosphoesterase" evidence="2">
    <location>
        <begin position="77"/>
        <end position="229"/>
    </location>
</feature>
<dbReference type="EMBL" id="PDUD01000060">
    <property type="protein sequence ID" value="PHN01199.1"/>
    <property type="molecule type" value="Genomic_DNA"/>
</dbReference>
<dbReference type="Pfam" id="PF00149">
    <property type="entry name" value="Metallophos"/>
    <property type="match status" value="1"/>
</dbReference>
<name>A0A2D0MZ84_FLAN2</name>
<dbReference type="RefSeq" id="WP_099155394.1">
    <property type="nucleotide sequence ID" value="NZ_PDUD01000060.1"/>
</dbReference>
<dbReference type="OrthoDB" id="9816081at2"/>
<dbReference type="InterPro" id="IPR029052">
    <property type="entry name" value="Metallo-depent_PP-like"/>
</dbReference>
<dbReference type="GO" id="GO:0004553">
    <property type="term" value="F:hydrolase activity, hydrolyzing O-glycosyl compounds"/>
    <property type="evidence" value="ECO:0007669"/>
    <property type="project" value="InterPro"/>
</dbReference>
<sequence>MNIRLIAFLLFLSLLAPTLNAQVEDLNINIPDGPQPWSSLDINRSENQFQFAIVTDRTGGRRPGVFFTGVKKINLLQPEFVMTVGDLIDGYTQDVPELDRQWDEFEGFIDSLQMPFFYTPGNHDITNAVMDSVYRARVGPTFYHFVYKNVLFLSLNSEDQYRGAGRGTISDEQYEYIKQTLAENEGVRWTMLFMHQPLWLQNDPKRWPDVEALLAERDHTVFVGHVHHYVRYMRNNGRYYTLATTGGGSRLRGPALGEFDHITWVTMTEEGPIMANLALDGIYSEDLVTEAGYDFISRLSNSYPLRIDPLIVDGDTFEKGRVRAEIRNPEDQPVFVQLKPAFNFDYGFYVPRDTITVAPNSVEVIEWELESRRGERKVEELAAQPLSVDLTYSQDGSQMTLPFSYYLAPDKRRTIPTAEKAPRIDGELTDWADLPYSFSGADPNSLQVDWGIRQDAENIYVAAKVTDNSIRVREDLATYQQDYVAVVLNAEPMATAAMRKGEGWYRNSFILAVSPETDEVKMKTQYEDRYEFKVPYKSRTTEDGYVLEMALPLSYVREIQGDNWRHLRVNVTVLDWDEGSDEKPIYHWQPDWRGSMNEVGSGMFFKK</sequence>
<protein>
    <recommendedName>
        <fullName evidence="6">Calcineurin-like phosphoesterase domain-containing protein</fullName>
    </recommendedName>
</protein>
<evidence type="ECO:0000313" key="5">
    <source>
        <dbReference type="Proteomes" id="UP000223913"/>
    </source>
</evidence>
<dbReference type="InterPro" id="IPR010502">
    <property type="entry name" value="Carb-bd_dom_fam9"/>
</dbReference>
<reference evidence="4 5" key="1">
    <citation type="submission" date="2017-10" db="EMBL/GenBank/DDBJ databases">
        <title>The draft genome sequence of Lewinella nigricans NBRC 102662.</title>
        <authorList>
            <person name="Wang K."/>
        </authorList>
    </citation>
    <scope>NUCLEOTIDE SEQUENCE [LARGE SCALE GENOMIC DNA]</scope>
    <source>
        <strain evidence="4 5">NBRC 102662</strain>
    </source>
</reference>
<dbReference type="SUPFAM" id="SSF56300">
    <property type="entry name" value="Metallo-dependent phosphatases"/>
    <property type="match status" value="1"/>
</dbReference>
<dbReference type="GO" id="GO:0030246">
    <property type="term" value="F:carbohydrate binding"/>
    <property type="evidence" value="ECO:0007669"/>
    <property type="project" value="InterPro"/>
</dbReference>
<dbReference type="PANTHER" id="PTHR43143:SF1">
    <property type="entry name" value="SERINE_THREONINE-PROTEIN PHOSPHATASE CPPED1"/>
    <property type="match status" value="1"/>
</dbReference>
<dbReference type="Pfam" id="PF06452">
    <property type="entry name" value="CBM9_1"/>
    <property type="match status" value="1"/>
</dbReference>
<dbReference type="SUPFAM" id="SSF49344">
    <property type="entry name" value="CBD9-like"/>
    <property type="match status" value="1"/>
</dbReference>
<dbReference type="GO" id="GO:0016052">
    <property type="term" value="P:carbohydrate catabolic process"/>
    <property type="evidence" value="ECO:0007669"/>
    <property type="project" value="InterPro"/>
</dbReference>
<comment type="caution">
    <text evidence="4">The sequence shown here is derived from an EMBL/GenBank/DDBJ whole genome shotgun (WGS) entry which is preliminary data.</text>
</comment>
<evidence type="ECO:0008006" key="6">
    <source>
        <dbReference type="Google" id="ProtNLM"/>
    </source>
</evidence>
<dbReference type="InterPro" id="IPR004843">
    <property type="entry name" value="Calcineurin-like_PHP"/>
</dbReference>
<evidence type="ECO:0000259" key="3">
    <source>
        <dbReference type="Pfam" id="PF06452"/>
    </source>
</evidence>
<dbReference type="Proteomes" id="UP000223913">
    <property type="component" value="Unassembled WGS sequence"/>
</dbReference>
<dbReference type="AlphaFoldDB" id="A0A2D0MZ84"/>
<dbReference type="InterPro" id="IPR051918">
    <property type="entry name" value="STPP_CPPED1"/>
</dbReference>
<organism evidence="4 5">
    <name type="scientific">Flavilitoribacter nigricans (strain ATCC 23147 / DSM 23189 / NBRC 102662 / NCIMB 1420 / SS-2)</name>
    <name type="common">Lewinella nigricans</name>
    <dbReference type="NCBI Taxonomy" id="1122177"/>
    <lineage>
        <taxon>Bacteria</taxon>
        <taxon>Pseudomonadati</taxon>
        <taxon>Bacteroidota</taxon>
        <taxon>Saprospiria</taxon>
        <taxon>Saprospirales</taxon>
        <taxon>Lewinellaceae</taxon>
        <taxon>Flavilitoribacter</taxon>
    </lineage>
</organism>
<gene>
    <name evidence="4" type="ORF">CRP01_38310</name>
</gene>
<keyword evidence="1" id="KW-0732">Signal</keyword>
<dbReference type="Gene3D" id="3.60.21.10">
    <property type="match status" value="1"/>
</dbReference>
<keyword evidence="5" id="KW-1185">Reference proteome</keyword>
<evidence type="ECO:0000256" key="1">
    <source>
        <dbReference type="SAM" id="SignalP"/>
    </source>
</evidence>
<evidence type="ECO:0000259" key="2">
    <source>
        <dbReference type="Pfam" id="PF00149"/>
    </source>
</evidence>